<evidence type="ECO:0000313" key="3">
    <source>
        <dbReference type="EMBL" id="QDV44018.1"/>
    </source>
</evidence>
<dbReference type="OrthoDB" id="451488at2"/>
<gene>
    <name evidence="3" type="ORF">Enr13x_38790</name>
</gene>
<feature type="transmembrane region" description="Helical" evidence="2">
    <location>
        <begin position="40"/>
        <end position="60"/>
    </location>
</feature>
<proteinExistence type="predicted"/>
<feature type="compositionally biased region" description="Pro residues" evidence="1">
    <location>
        <begin position="19"/>
        <end position="28"/>
    </location>
</feature>
<dbReference type="EMBL" id="CP037423">
    <property type="protein sequence ID" value="QDV44018.1"/>
    <property type="molecule type" value="Genomic_DNA"/>
</dbReference>
<dbReference type="RefSeq" id="WP_145388423.1">
    <property type="nucleotide sequence ID" value="NZ_CP037423.1"/>
</dbReference>
<evidence type="ECO:0000256" key="2">
    <source>
        <dbReference type="SAM" id="Phobius"/>
    </source>
</evidence>
<dbReference type="KEGG" id="snep:Enr13x_38790"/>
<protein>
    <recommendedName>
        <fullName evidence="5">Frag1/DRAM/Sfk1 family protein</fullName>
    </recommendedName>
</protein>
<evidence type="ECO:0000256" key="1">
    <source>
        <dbReference type="SAM" id="MobiDB-lite"/>
    </source>
</evidence>
<dbReference type="Proteomes" id="UP000319004">
    <property type="component" value="Chromosome"/>
</dbReference>
<feature type="transmembrane region" description="Helical" evidence="2">
    <location>
        <begin position="87"/>
        <end position="107"/>
    </location>
</feature>
<sequence>MTPSLPADDEHRSGQSDAPPSPPVPTEIPLPLDPRRLAKFFAFVIPLIVIFGAAANYAVYNLAPDPDHPVADVLKRFDLGHEPSIPALYSATVMLMISGVLLFFGHFDRSDGGRHRRGWLLLAALFLCLGIDEVVMFHEMANAALERLHLDGPFYFSWILPGAIFAATIGLLSLRFLWSLHAVTRRLMVLSGMVFLSGALGMEFIAGLIFSAAENEEAAISSVSHVLIQAVEEGLEMAGMAMFLCALVNHARLVGLVISVRDNSSCRSAETT</sequence>
<evidence type="ECO:0000313" key="4">
    <source>
        <dbReference type="Proteomes" id="UP000319004"/>
    </source>
</evidence>
<keyword evidence="4" id="KW-1185">Reference proteome</keyword>
<feature type="transmembrane region" description="Helical" evidence="2">
    <location>
        <begin position="158"/>
        <end position="178"/>
    </location>
</feature>
<accession>A0A518HT50</accession>
<keyword evidence="2" id="KW-1133">Transmembrane helix</keyword>
<feature type="transmembrane region" description="Helical" evidence="2">
    <location>
        <begin position="119"/>
        <end position="138"/>
    </location>
</feature>
<evidence type="ECO:0008006" key="5">
    <source>
        <dbReference type="Google" id="ProtNLM"/>
    </source>
</evidence>
<reference evidence="3 4" key="1">
    <citation type="submission" date="2019-03" db="EMBL/GenBank/DDBJ databases">
        <title>Deep-cultivation of Planctomycetes and their phenomic and genomic characterization uncovers novel biology.</title>
        <authorList>
            <person name="Wiegand S."/>
            <person name="Jogler M."/>
            <person name="Boedeker C."/>
            <person name="Pinto D."/>
            <person name="Vollmers J."/>
            <person name="Rivas-Marin E."/>
            <person name="Kohn T."/>
            <person name="Peeters S.H."/>
            <person name="Heuer A."/>
            <person name="Rast P."/>
            <person name="Oberbeckmann S."/>
            <person name="Bunk B."/>
            <person name="Jeske O."/>
            <person name="Meyerdierks A."/>
            <person name="Storesund J.E."/>
            <person name="Kallscheuer N."/>
            <person name="Luecker S."/>
            <person name="Lage O.M."/>
            <person name="Pohl T."/>
            <person name="Merkel B.J."/>
            <person name="Hornburger P."/>
            <person name="Mueller R.-W."/>
            <person name="Bruemmer F."/>
            <person name="Labrenz M."/>
            <person name="Spormann A.M."/>
            <person name="Op den Camp H."/>
            <person name="Overmann J."/>
            <person name="Amann R."/>
            <person name="Jetten M.S.M."/>
            <person name="Mascher T."/>
            <person name="Medema M.H."/>
            <person name="Devos D.P."/>
            <person name="Kaster A.-K."/>
            <person name="Ovreas L."/>
            <person name="Rohde M."/>
            <person name="Galperin M.Y."/>
            <person name="Jogler C."/>
        </authorList>
    </citation>
    <scope>NUCLEOTIDE SEQUENCE [LARGE SCALE GENOMIC DNA]</scope>
    <source>
        <strain evidence="3 4">Enr13</strain>
    </source>
</reference>
<feature type="transmembrane region" description="Helical" evidence="2">
    <location>
        <begin position="190"/>
        <end position="213"/>
    </location>
</feature>
<name>A0A518HT50_9BACT</name>
<feature type="transmembrane region" description="Helical" evidence="2">
    <location>
        <begin position="237"/>
        <end position="258"/>
    </location>
</feature>
<feature type="region of interest" description="Disordered" evidence="1">
    <location>
        <begin position="1"/>
        <end position="28"/>
    </location>
</feature>
<keyword evidence="2" id="KW-0472">Membrane</keyword>
<organism evidence="3 4">
    <name type="scientific">Stieleria neptunia</name>
    <dbReference type="NCBI Taxonomy" id="2527979"/>
    <lineage>
        <taxon>Bacteria</taxon>
        <taxon>Pseudomonadati</taxon>
        <taxon>Planctomycetota</taxon>
        <taxon>Planctomycetia</taxon>
        <taxon>Pirellulales</taxon>
        <taxon>Pirellulaceae</taxon>
        <taxon>Stieleria</taxon>
    </lineage>
</organism>
<dbReference type="AlphaFoldDB" id="A0A518HT50"/>
<keyword evidence="2" id="KW-0812">Transmembrane</keyword>